<protein>
    <submittedName>
        <fullName evidence="7">Adipocyte plasma membrane-associated protein (inferred by orthology to a human protein)</fullName>
    </submittedName>
</protein>
<dbReference type="Proteomes" id="UP000267096">
    <property type="component" value="Unassembled WGS sequence"/>
</dbReference>
<dbReference type="GO" id="GO:0012505">
    <property type="term" value="C:endomembrane system"/>
    <property type="evidence" value="ECO:0007669"/>
    <property type="project" value="TreeGrafter"/>
</dbReference>
<dbReference type="Pfam" id="PF20067">
    <property type="entry name" value="SSL_N"/>
    <property type="match status" value="1"/>
</dbReference>
<reference evidence="7" key="1">
    <citation type="submission" date="2017-02" db="UniProtKB">
        <authorList>
            <consortium name="WormBaseParasite"/>
        </authorList>
    </citation>
    <scope>IDENTIFICATION</scope>
</reference>
<dbReference type="OrthoDB" id="5307922at2759"/>
<feature type="compositionally biased region" description="Polar residues" evidence="3">
    <location>
        <begin position="1"/>
        <end position="16"/>
    </location>
</feature>
<evidence type="ECO:0000259" key="4">
    <source>
        <dbReference type="Pfam" id="PF03088"/>
    </source>
</evidence>
<evidence type="ECO:0000313" key="5">
    <source>
        <dbReference type="EMBL" id="VDK61802.1"/>
    </source>
</evidence>
<keyword evidence="2" id="KW-0325">Glycoprotein</keyword>
<keyword evidence="6" id="KW-1185">Reference proteome</keyword>
<feature type="region of interest" description="Disordered" evidence="3">
    <location>
        <begin position="1"/>
        <end position="26"/>
    </location>
</feature>
<organism evidence="7">
    <name type="scientific">Anisakis simplex</name>
    <name type="common">Herring worm</name>
    <dbReference type="NCBI Taxonomy" id="6269"/>
    <lineage>
        <taxon>Eukaryota</taxon>
        <taxon>Metazoa</taxon>
        <taxon>Ecdysozoa</taxon>
        <taxon>Nematoda</taxon>
        <taxon>Chromadorea</taxon>
        <taxon>Rhabditida</taxon>
        <taxon>Spirurina</taxon>
        <taxon>Ascaridomorpha</taxon>
        <taxon>Ascaridoidea</taxon>
        <taxon>Anisakidae</taxon>
        <taxon>Anisakis</taxon>
        <taxon>Anisakis simplex complex</taxon>
    </lineage>
</organism>
<proteinExistence type="inferred from homology"/>
<evidence type="ECO:0000256" key="2">
    <source>
        <dbReference type="ARBA" id="ARBA00023180"/>
    </source>
</evidence>
<evidence type="ECO:0000313" key="6">
    <source>
        <dbReference type="Proteomes" id="UP000267096"/>
    </source>
</evidence>
<dbReference type="GO" id="GO:0016787">
    <property type="term" value="F:hydrolase activity"/>
    <property type="evidence" value="ECO:0007669"/>
    <property type="project" value="TreeGrafter"/>
</dbReference>
<dbReference type="AlphaFoldDB" id="A0A0M3KBV5"/>
<evidence type="ECO:0000313" key="7">
    <source>
        <dbReference type="WBParaSite" id="ASIM_0001845201-mRNA-1"/>
    </source>
</evidence>
<dbReference type="PANTHER" id="PTHR10426">
    <property type="entry name" value="STRICTOSIDINE SYNTHASE-RELATED"/>
    <property type="match status" value="1"/>
</dbReference>
<gene>
    <name evidence="5" type="ORF">ASIM_LOCUS17853</name>
</gene>
<sequence length="450" mass="50795">MLDSTSLSNRNRSINRQKPPLSAESNAISNAKHPRCIIYRQFSEALQWFNIHEFPNTLIFSSLTAIVLLLLVVLADKCNQSVDFALPAPPTLTGALSPNRLLSNGDRLLEGVLYGPESLALHISSDFVYTGLKTGHIVGLKMEKNRYGMEIVHKFEPINDVQGCDGSYLMQPLCGRPLGLRFRKHNTNVLLVADAYHGLYELDIRDGKRTMILSNGTQLWNASNALPLRHFNDFDETEDGKIILSEPSMKFSDRDCLYAMNEHGADGRVLVFDERKRRLSVLIDRLQYPNGIQLTTDQRCVLIAEMGNLRILKHCFDSNPSSNYSTLADNLPGYPDNIRLAMTGSLWIPLGQVRLDDDRWITTRPWLRNLVAVLFPQWLFATLLDWLNPMYGMVLLMHPENGSIIESFHDAHGETITSISHVLEIGNDTILLGGDDNNFLVQLNTSKHRN</sequence>
<dbReference type="Pfam" id="PF03088">
    <property type="entry name" value="Str_synth"/>
    <property type="match status" value="1"/>
</dbReference>
<name>A0A0M3KBV5_ANISI</name>
<accession>A0A0M3KBV5</accession>
<feature type="domain" description="Strictosidine synthase conserved region" evidence="4">
    <location>
        <begin position="237"/>
        <end position="314"/>
    </location>
</feature>
<dbReference type="PANTHER" id="PTHR10426:SF124">
    <property type="entry name" value="STRICTOSIDINE SYNTHASE CONSERVED REGION DOMAIN-CONTAINING PROTEIN"/>
    <property type="match status" value="1"/>
</dbReference>
<evidence type="ECO:0000256" key="1">
    <source>
        <dbReference type="ARBA" id="ARBA00009191"/>
    </source>
</evidence>
<dbReference type="InterPro" id="IPR011042">
    <property type="entry name" value="6-blade_b-propeller_TolB-like"/>
</dbReference>
<dbReference type="Gene3D" id="2.120.10.30">
    <property type="entry name" value="TolB, C-terminal domain"/>
    <property type="match status" value="1"/>
</dbReference>
<dbReference type="SUPFAM" id="SSF63829">
    <property type="entry name" value="Calcium-dependent phosphotriesterase"/>
    <property type="match status" value="1"/>
</dbReference>
<comment type="similarity">
    <text evidence="1">Belongs to the strictosidine synthase family.</text>
</comment>
<dbReference type="InterPro" id="IPR018119">
    <property type="entry name" value="Strictosidine_synth_cons-reg"/>
</dbReference>
<reference evidence="5 6" key="2">
    <citation type="submission" date="2018-11" db="EMBL/GenBank/DDBJ databases">
        <authorList>
            <consortium name="Pathogen Informatics"/>
        </authorList>
    </citation>
    <scope>NUCLEOTIDE SEQUENCE [LARGE SCALE GENOMIC DNA]</scope>
</reference>
<dbReference type="WBParaSite" id="ASIM_0001845201-mRNA-1">
    <property type="protein sequence ID" value="ASIM_0001845201-mRNA-1"/>
    <property type="gene ID" value="ASIM_0001845201"/>
</dbReference>
<dbReference type="EMBL" id="UYRR01034662">
    <property type="protein sequence ID" value="VDK61802.1"/>
    <property type="molecule type" value="Genomic_DNA"/>
</dbReference>
<evidence type="ECO:0000256" key="3">
    <source>
        <dbReference type="SAM" id="MobiDB-lite"/>
    </source>
</evidence>